<evidence type="ECO:0000259" key="16">
    <source>
        <dbReference type="PROSITE" id="PS50109"/>
    </source>
</evidence>
<name>A0A0J7JEJ8_9GAMM</name>
<evidence type="ECO:0000256" key="5">
    <source>
        <dbReference type="ARBA" id="ARBA00022519"/>
    </source>
</evidence>
<evidence type="ECO:0000256" key="13">
    <source>
        <dbReference type="ARBA" id="ARBA00023012"/>
    </source>
</evidence>
<feature type="domain" description="HAMP" evidence="17">
    <location>
        <begin position="245"/>
        <end position="297"/>
    </location>
</feature>
<dbReference type="InterPro" id="IPR003660">
    <property type="entry name" value="HAMP_dom"/>
</dbReference>
<evidence type="ECO:0000256" key="2">
    <source>
        <dbReference type="ARBA" id="ARBA00004429"/>
    </source>
</evidence>
<dbReference type="SUPFAM" id="SSF47384">
    <property type="entry name" value="Homodimeric domain of signal transducing histidine kinase"/>
    <property type="match status" value="1"/>
</dbReference>
<dbReference type="PROSITE" id="PS50109">
    <property type="entry name" value="HIS_KIN"/>
    <property type="match status" value="1"/>
</dbReference>
<dbReference type="EC" id="2.7.13.3" evidence="3"/>
<dbReference type="PANTHER" id="PTHR44936:SF5">
    <property type="entry name" value="SENSOR HISTIDINE KINASE ENVZ"/>
    <property type="match status" value="1"/>
</dbReference>
<dbReference type="InterPro" id="IPR003594">
    <property type="entry name" value="HATPase_dom"/>
</dbReference>
<dbReference type="InterPro" id="IPR005467">
    <property type="entry name" value="His_kinase_dom"/>
</dbReference>
<dbReference type="PANTHER" id="PTHR44936">
    <property type="entry name" value="SENSOR PROTEIN CREC"/>
    <property type="match status" value="1"/>
</dbReference>
<sequence length="500" mass="56142">MPPSDSGKLRPASRPGFPSRRWFASIRWFPSSLLGRVLLLTLLAMASAQVISSVAWIATFRAQQVQGLVATTRNLAQSAAATAQFFNSLPQEYRHIVLDQLRDMGGTRFFVSLNDNLIKMTSLPDTERKRLVTEVVESELRKRLGNQINLHVEFVHPDNVRILNTELPLDALPPSWAHYALTLEPLNPPVLVTQIEVTESEWLYLAAALPAPYVSLEDEGIPGQQILFLVVMIAILFPVLAWLIRQQTRPLRKLAKAARDLPLDDSQPPLAEQGSAEILAVTRSFNTMRRRLQSYISDRNQMFRAISHDLKTPITRLRLRVDLIDDDVMRERLEADLQELELLAKNALQSMKDTDIHENAEPVDVERMLKGMAEAYQGEASGRVTVQGHCRPYRGKPLALKRCFGNLVDNAVKYGHKALVRLEDGPGRLAIHVQDEGPGVSEDQLARIFEPYYRLDDNQRQGFGLGLGIARNIAQSHGGELEISNRPEGGLHVTLTLPRH</sequence>
<evidence type="ECO:0000256" key="3">
    <source>
        <dbReference type="ARBA" id="ARBA00012438"/>
    </source>
</evidence>
<evidence type="ECO:0000256" key="14">
    <source>
        <dbReference type="ARBA" id="ARBA00023136"/>
    </source>
</evidence>
<dbReference type="SMART" id="SM00387">
    <property type="entry name" value="HATPase_c"/>
    <property type="match status" value="1"/>
</dbReference>
<evidence type="ECO:0000256" key="6">
    <source>
        <dbReference type="ARBA" id="ARBA00022553"/>
    </source>
</evidence>
<comment type="catalytic activity">
    <reaction evidence="1">
        <text>ATP + protein L-histidine = ADP + protein N-phospho-L-histidine.</text>
        <dbReference type="EC" id="2.7.13.3"/>
    </reaction>
</comment>
<dbReference type="EMBL" id="LFBU01000001">
    <property type="protein sequence ID" value="KMQ76206.1"/>
    <property type="molecule type" value="Genomic_DNA"/>
</dbReference>
<keyword evidence="12 15" id="KW-1133">Transmembrane helix</keyword>
<dbReference type="Gene3D" id="1.10.287.130">
    <property type="match status" value="1"/>
</dbReference>
<comment type="subcellular location">
    <subcellularLocation>
        <location evidence="2">Cell inner membrane</location>
        <topology evidence="2">Multi-pass membrane protein</topology>
    </subcellularLocation>
</comment>
<dbReference type="CDD" id="cd00075">
    <property type="entry name" value="HATPase"/>
    <property type="match status" value="1"/>
</dbReference>
<evidence type="ECO:0000256" key="9">
    <source>
        <dbReference type="ARBA" id="ARBA00022741"/>
    </source>
</evidence>
<evidence type="ECO:0000256" key="10">
    <source>
        <dbReference type="ARBA" id="ARBA00022777"/>
    </source>
</evidence>
<dbReference type="GO" id="GO:0005524">
    <property type="term" value="F:ATP binding"/>
    <property type="evidence" value="ECO:0007669"/>
    <property type="project" value="UniProtKB-KW"/>
</dbReference>
<gene>
    <name evidence="18" type="ORF">Msub_12416</name>
</gene>
<keyword evidence="8 15" id="KW-0812">Transmembrane</keyword>
<evidence type="ECO:0000256" key="15">
    <source>
        <dbReference type="SAM" id="Phobius"/>
    </source>
</evidence>
<keyword evidence="7" id="KW-0808">Transferase</keyword>
<dbReference type="OrthoDB" id="9804645at2"/>
<protein>
    <recommendedName>
        <fullName evidence="3">histidine kinase</fullName>
        <ecNumber evidence="3">2.7.13.3</ecNumber>
    </recommendedName>
</protein>
<dbReference type="AlphaFoldDB" id="A0A0J7JEJ8"/>
<dbReference type="SMART" id="SM00304">
    <property type="entry name" value="HAMP"/>
    <property type="match status" value="1"/>
</dbReference>
<evidence type="ECO:0000259" key="17">
    <source>
        <dbReference type="PROSITE" id="PS50885"/>
    </source>
</evidence>
<evidence type="ECO:0000256" key="4">
    <source>
        <dbReference type="ARBA" id="ARBA00022475"/>
    </source>
</evidence>
<keyword evidence="13" id="KW-0902">Two-component regulatory system</keyword>
<accession>A0A0J7JEJ8</accession>
<keyword evidence="5" id="KW-0997">Cell inner membrane</keyword>
<keyword evidence="19" id="KW-1185">Reference proteome</keyword>
<evidence type="ECO:0000256" key="8">
    <source>
        <dbReference type="ARBA" id="ARBA00022692"/>
    </source>
</evidence>
<proteinExistence type="predicted"/>
<evidence type="ECO:0000256" key="1">
    <source>
        <dbReference type="ARBA" id="ARBA00000085"/>
    </source>
</evidence>
<dbReference type="Gene3D" id="3.30.565.10">
    <property type="entry name" value="Histidine kinase-like ATPase, C-terminal domain"/>
    <property type="match status" value="1"/>
</dbReference>
<dbReference type="PATRIC" id="fig|1658765.3.peg.2434"/>
<dbReference type="CDD" id="cd00082">
    <property type="entry name" value="HisKA"/>
    <property type="match status" value="1"/>
</dbReference>
<dbReference type="CDD" id="cd06225">
    <property type="entry name" value="HAMP"/>
    <property type="match status" value="1"/>
</dbReference>
<dbReference type="PROSITE" id="PS50885">
    <property type="entry name" value="HAMP"/>
    <property type="match status" value="1"/>
</dbReference>
<dbReference type="Pfam" id="PF02518">
    <property type="entry name" value="HATPase_c"/>
    <property type="match status" value="1"/>
</dbReference>
<keyword evidence="9" id="KW-0547">Nucleotide-binding</keyword>
<evidence type="ECO:0000313" key="18">
    <source>
        <dbReference type="EMBL" id="KMQ76206.1"/>
    </source>
</evidence>
<keyword evidence="6" id="KW-0597">Phosphoprotein</keyword>
<evidence type="ECO:0000313" key="19">
    <source>
        <dbReference type="Proteomes" id="UP000036102"/>
    </source>
</evidence>
<dbReference type="InterPro" id="IPR003661">
    <property type="entry name" value="HisK_dim/P_dom"/>
</dbReference>
<dbReference type="InterPro" id="IPR036890">
    <property type="entry name" value="HATPase_C_sf"/>
</dbReference>
<dbReference type="Proteomes" id="UP000036102">
    <property type="component" value="Unassembled WGS sequence"/>
</dbReference>
<organism evidence="18 19">
    <name type="scientific">Marinobacter subterrani</name>
    <dbReference type="NCBI Taxonomy" id="1658765"/>
    <lineage>
        <taxon>Bacteria</taxon>
        <taxon>Pseudomonadati</taxon>
        <taxon>Pseudomonadota</taxon>
        <taxon>Gammaproteobacteria</taxon>
        <taxon>Pseudomonadales</taxon>
        <taxon>Marinobacteraceae</taxon>
        <taxon>Marinobacter</taxon>
    </lineage>
</organism>
<dbReference type="GO" id="GO:0000155">
    <property type="term" value="F:phosphorelay sensor kinase activity"/>
    <property type="evidence" value="ECO:0007669"/>
    <property type="project" value="InterPro"/>
</dbReference>
<dbReference type="InterPro" id="IPR004358">
    <property type="entry name" value="Sig_transdc_His_kin-like_C"/>
</dbReference>
<dbReference type="InterPro" id="IPR036097">
    <property type="entry name" value="HisK_dim/P_sf"/>
</dbReference>
<comment type="caution">
    <text evidence="18">The sequence shown here is derived from an EMBL/GenBank/DDBJ whole genome shotgun (WGS) entry which is preliminary data.</text>
</comment>
<evidence type="ECO:0000256" key="7">
    <source>
        <dbReference type="ARBA" id="ARBA00022679"/>
    </source>
</evidence>
<dbReference type="PRINTS" id="PR00344">
    <property type="entry name" value="BCTRLSENSOR"/>
</dbReference>
<keyword evidence="10 18" id="KW-0418">Kinase</keyword>
<evidence type="ECO:0000256" key="11">
    <source>
        <dbReference type="ARBA" id="ARBA00022840"/>
    </source>
</evidence>
<keyword evidence="11" id="KW-0067">ATP-binding</keyword>
<dbReference type="InterPro" id="IPR050980">
    <property type="entry name" value="2C_sensor_his_kinase"/>
</dbReference>
<keyword evidence="4" id="KW-1003">Cell membrane</keyword>
<dbReference type="STRING" id="1658765.Msub_12416"/>
<reference evidence="18 19" key="1">
    <citation type="submission" date="2015-06" db="EMBL/GenBank/DDBJ databases">
        <title>Marinobacter subterrani, a genetically tractable neutrophilic iron-oxidizing strain isolated from the Soudan Iron Mine.</title>
        <authorList>
            <person name="Bonis B.M."/>
            <person name="Gralnick J.A."/>
        </authorList>
    </citation>
    <scope>NUCLEOTIDE SEQUENCE [LARGE SCALE GENOMIC DNA]</scope>
    <source>
        <strain evidence="18 19">JG233</strain>
    </source>
</reference>
<dbReference type="SUPFAM" id="SSF55874">
    <property type="entry name" value="ATPase domain of HSP90 chaperone/DNA topoisomerase II/histidine kinase"/>
    <property type="match status" value="1"/>
</dbReference>
<evidence type="ECO:0000256" key="12">
    <source>
        <dbReference type="ARBA" id="ARBA00022989"/>
    </source>
</evidence>
<feature type="domain" description="Histidine kinase" evidence="16">
    <location>
        <begin position="305"/>
        <end position="500"/>
    </location>
</feature>
<feature type="transmembrane region" description="Helical" evidence="15">
    <location>
        <begin position="226"/>
        <end position="244"/>
    </location>
</feature>
<dbReference type="SMART" id="SM00388">
    <property type="entry name" value="HisKA"/>
    <property type="match status" value="1"/>
</dbReference>
<dbReference type="GO" id="GO:0005886">
    <property type="term" value="C:plasma membrane"/>
    <property type="evidence" value="ECO:0007669"/>
    <property type="project" value="UniProtKB-SubCell"/>
</dbReference>
<dbReference type="Pfam" id="PF00672">
    <property type="entry name" value="HAMP"/>
    <property type="match status" value="1"/>
</dbReference>
<keyword evidence="14 15" id="KW-0472">Membrane</keyword>